<proteinExistence type="predicted"/>
<reference evidence="2" key="1">
    <citation type="journal article" date="2022" name="bioRxiv">
        <title>Sequencing and chromosome-scale assembly of the giantPleurodeles waltlgenome.</title>
        <authorList>
            <person name="Brown T."/>
            <person name="Elewa A."/>
            <person name="Iarovenko S."/>
            <person name="Subramanian E."/>
            <person name="Araus A.J."/>
            <person name="Petzold A."/>
            <person name="Susuki M."/>
            <person name="Suzuki K.-i.T."/>
            <person name="Hayashi T."/>
            <person name="Toyoda A."/>
            <person name="Oliveira C."/>
            <person name="Osipova E."/>
            <person name="Leigh N.D."/>
            <person name="Simon A."/>
            <person name="Yun M.H."/>
        </authorList>
    </citation>
    <scope>NUCLEOTIDE SEQUENCE</scope>
    <source>
        <strain evidence="2">20211129_DDA</strain>
        <tissue evidence="2">Liver</tissue>
    </source>
</reference>
<accession>A0AAV7NEF2</accession>
<evidence type="ECO:0000256" key="1">
    <source>
        <dbReference type="SAM" id="MobiDB-lite"/>
    </source>
</evidence>
<feature type="region of interest" description="Disordered" evidence="1">
    <location>
        <begin position="54"/>
        <end position="179"/>
    </location>
</feature>
<feature type="compositionally biased region" description="Low complexity" evidence="1">
    <location>
        <begin position="74"/>
        <end position="88"/>
    </location>
</feature>
<dbReference type="EMBL" id="JANPWB010000012">
    <property type="protein sequence ID" value="KAJ1112922.1"/>
    <property type="molecule type" value="Genomic_DNA"/>
</dbReference>
<gene>
    <name evidence="2" type="ORF">NDU88_001183</name>
</gene>
<organism evidence="2 3">
    <name type="scientific">Pleurodeles waltl</name>
    <name type="common">Iberian ribbed newt</name>
    <dbReference type="NCBI Taxonomy" id="8319"/>
    <lineage>
        <taxon>Eukaryota</taxon>
        <taxon>Metazoa</taxon>
        <taxon>Chordata</taxon>
        <taxon>Craniata</taxon>
        <taxon>Vertebrata</taxon>
        <taxon>Euteleostomi</taxon>
        <taxon>Amphibia</taxon>
        <taxon>Batrachia</taxon>
        <taxon>Caudata</taxon>
        <taxon>Salamandroidea</taxon>
        <taxon>Salamandridae</taxon>
        <taxon>Pleurodelinae</taxon>
        <taxon>Pleurodeles</taxon>
    </lineage>
</organism>
<protein>
    <submittedName>
        <fullName evidence="2">Uncharacterized protein</fullName>
    </submittedName>
</protein>
<dbReference type="AlphaFoldDB" id="A0AAV7NEF2"/>
<feature type="compositionally biased region" description="Low complexity" evidence="1">
    <location>
        <begin position="114"/>
        <end position="127"/>
    </location>
</feature>
<evidence type="ECO:0000313" key="2">
    <source>
        <dbReference type="EMBL" id="KAJ1112922.1"/>
    </source>
</evidence>
<evidence type="ECO:0000313" key="3">
    <source>
        <dbReference type="Proteomes" id="UP001066276"/>
    </source>
</evidence>
<name>A0AAV7NEF2_PLEWA</name>
<comment type="caution">
    <text evidence="2">The sequence shown here is derived from an EMBL/GenBank/DDBJ whole genome shotgun (WGS) entry which is preliminary data.</text>
</comment>
<sequence length="179" mass="18587">MERRAGEGRPVGRTCPGCSDRPELPELLGAARDRARVTHCRSGWDQELLELWPPGGLRRCRRGGADTGGREAFPPAADPSSDSPASADLPPPGQRRERHLVTGGAGGEAPREGLPSFLSPPFLSSSSSPPPLAVLRLPDRRHGSGCSETRGRAVPGDVVGPSPAAGSGTGRIGDPLGPR</sequence>
<keyword evidence="3" id="KW-1185">Reference proteome</keyword>
<feature type="region of interest" description="Disordered" evidence="1">
    <location>
        <begin position="1"/>
        <end position="23"/>
    </location>
</feature>
<dbReference type="Proteomes" id="UP001066276">
    <property type="component" value="Chromosome 8"/>
</dbReference>